<keyword evidence="2" id="KW-1185">Reference proteome</keyword>
<gene>
    <name evidence="1" type="ORF">SH580_06320</name>
</gene>
<evidence type="ECO:0008006" key="3">
    <source>
        <dbReference type="Google" id="ProtNLM"/>
    </source>
</evidence>
<dbReference type="RefSeq" id="WP_319834165.1">
    <property type="nucleotide sequence ID" value="NZ_CP138858.1"/>
</dbReference>
<reference evidence="1 2" key="1">
    <citation type="submission" date="2023-11" db="EMBL/GenBank/DDBJ databases">
        <title>Coraliomargarita sp. nov., isolated from marine algae.</title>
        <authorList>
            <person name="Lee J.K."/>
            <person name="Baek J.H."/>
            <person name="Kim J.M."/>
            <person name="Choi D.G."/>
            <person name="Jeon C.O."/>
        </authorList>
    </citation>
    <scope>NUCLEOTIDE SEQUENCE [LARGE SCALE GENOMIC DNA]</scope>
    <source>
        <strain evidence="1 2">J2-16</strain>
    </source>
</reference>
<protein>
    <recommendedName>
        <fullName evidence="3">Glycosyl transferase family 11</fullName>
    </recommendedName>
</protein>
<proteinExistence type="predicted"/>
<sequence length="285" mass="32517">MPKPSKYGPLKPIYQLTFNLSQSSASKCSLAYSGREDGIGAQIHSLFSLHAYAKLRGMTVLPQALSNIAHNDQEDPDWDDKWNRFFNLPRSRTTPQEPYIKRIKLERLFFPTSGTCYVTQKAHTITDLFPESYRAVMPELRKQYDQAPIEKTHFLKDDRISVAIHLRLGDVANHSARSSRIDRAVQQISTIRKYLEQKGENFEILVLSQGSPANFTPLVDLGAQLHLNEDLFKTFHTLVCADILCMAKSSLSYAAALLNQKTVIYEPFWHPKLPNWLNDANQLPQ</sequence>
<dbReference type="Proteomes" id="UP001324993">
    <property type="component" value="Chromosome"/>
</dbReference>
<name>A0ABZ0RPH0_9BACT</name>
<organism evidence="1 2">
    <name type="scientific">Coraliomargarita algicola</name>
    <dbReference type="NCBI Taxonomy" id="3092156"/>
    <lineage>
        <taxon>Bacteria</taxon>
        <taxon>Pseudomonadati</taxon>
        <taxon>Verrucomicrobiota</taxon>
        <taxon>Opitutia</taxon>
        <taxon>Puniceicoccales</taxon>
        <taxon>Coraliomargaritaceae</taxon>
        <taxon>Coraliomargarita</taxon>
    </lineage>
</organism>
<evidence type="ECO:0000313" key="1">
    <source>
        <dbReference type="EMBL" id="WPJ97321.1"/>
    </source>
</evidence>
<dbReference type="EMBL" id="CP138858">
    <property type="protein sequence ID" value="WPJ97321.1"/>
    <property type="molecule type" value="Genomic_DNA"/>
</dbReference>
<evidence type="ECO:0000313" key="2">
    <source>
        <dbReference type="Proteomes" id="UP001324993"/>
    </source>
</evidence>
<accession>A0ABZ0RPH0</accession>